<dbReference type="PANTHER" id="PTHR48475">
    <property type="entry name" value="RIBONUCLEASE H"/>
    <property type="match status" value="1"/>
</dbReference>
<sequence length="264" mass="30695">MHPRNQDGGRHEHQVAFSHRGFGSIDTSSSRRVDYKNVKILPYMHCVMELCNKFTKIEFRHIPMFRNEFADTLATLSSMIQHPYKNYIDPIEIETGDQHAYCFHVDEEPDTINYFTKWVKASTNKAIIKKVLADFVRNNIVCRFGIPESIIINNAVNLNGDLMREICNKFRIVHHNSTTYRLQMNGAVEAANKNIKRILRKIMDNHRQWHEKLYFALLGYWTTMRTSTGSTPYMLVYGTEVVIPAEVEIPSLKVIQEAKLDDAE</sequence>
<accession>A0A1S3Z672</accession>
<feature type="domain" description="Integrase catalytic" evidence="1">
    <location>
        <begin position="86"/>
        <end position="240"/>
    </location>
</feature>
<dbReference type="RefSeq" id="XP_016459849.1">
    <property type="nucleotide sequence ID" value="XM_016604363.1"/>
</dbReference>
<dbReference type="InterPro" id="IPR012337">
    <property type="entry name" value="RNaseH-like_sf"/>
</dbReference>
<dbReference type="Gene3D" id="3.30.420.10">
    <property type="entry name" value="Ribonuclease H-like superfamily/Ribonuclease H"/>
    <property type="match status" value="2"/>
</dbReference>
<dbReference type="PaxDb" id="4097-A0A1S3Z672"/>
<dbReference type="KEGG" id="nta:107783399"/>
<dbReference type="InterPro" id="IPR001584">
    <property type="entry name" value="Integrase_cat-core"/>
</dbReference>
<reference evidence="2" key="1">
    <citation type="submission" date="2025-08" db="UniProtKB">
        <authorList>
            <consortium name="RefSeq"/>
        </authorList>
    </citation>
    <scope>IDENTIFICATION</scope>
</reference>
<proteinExistence type="predicted"/>
<dbReference type="GO" id="GO:0015074">
    <property type="term" value="P:DNA integration"/>
    <property type="evidence" value="ECO:0007669"/>
    <property type="project" value="InterPro"/>
</dbReference>
<dbReference type="PROSITE" id="PS50994">
    <property type="entry name" value="INTEGRASE"/>
    <property type="match status" value="1"/>
</dbReference>
<dbReference type="GO" id="GO:0003676">
    <property type="term" value="F:nucleic acid binding"/>
    <property type="evidence" value="ECO:0007669"/>
    <property type="project" value="InterPro"/>
</dbReference>
<dbReference type="SUPFAM" id="SSF53098">
    <property type="entry name" value="Ribonuclease H-like"/>
    <property type="match status" value="1"/>
</dbReference>
<evidence type="ECO:0000259" key="1">
    <source>
        <dbReference type="PROSITE" id="PS50994"/>
    </source>
</evidence>
<dbReference type="InterPro" id="IPR036397">
    <property type="entry name" value="RNaseH_sf"/>
</dbReference>
<dbReference type="AlphaFoldDB" id="A0A1S3Z672"/>
<name>A0A1S3Z672_TOBAC</name>
<evidence type="ECO:0000313" key="2">
    <source>
        <dbReference type="RefSeq" id="XP_016459849.1"/>
    </source>
</evidence>
<dbReference type="OrthoDB" id="1936587at2759"/>
<gene>
    <name evidence="2" type="primary">LOC107783399</name>
</gene>
<organism evidence="2">
    <name type="scientific">Nicotiana tabacum</name>
    <name type="common">Common tobacco</name>
    <dbReference type="NCBI Taxonomy" id="4097"/>
    <lineage>
        <taxon>Eukaryota</taxon>
        <taxon>Viridiplantae</taxon>
        <taxon>Streptophyta</taxon>
        <taxon>Embryophyta</taxon>
        <taxon>Tracheophyta</taxon>
        <taxon>Spermatophyta</taxon>
        <taxon>Magnoliopsida</taxon>
        <taxon>eudicotyledons</taxon>
        <taxon>Gunneridae</taxon>
        <taxon>Pentapetalae</taxon>
        <taxon>asterids</taxon>
        <taxon>lamiids</taxon>
        <taxon>Solanales</taxon>
        <taxon>Solanaceae</taxon>
        <taxon>Nicotianoideae</taxon>
        <taxon>Nicotianeae</taxon>
        <taxon>Nicotiana</taxon>
    </lineage>
</organism>
<dbReference type="PANTHER" id="PTHR48475:SF1">
    <property type="entry name" value="RNASE H TYPE-1 DOMAIN-CONTAINING PROTEIN"/>
    <property type="match status" value="1"/>
</dbReference>
<protein>
    <recommendedName>
        <fullName evidence="1">Integrase catalytic domain-containing protein</fullName>
    </recommendedName>
</protein>
<dbReference type="STRING" id="4097.A0A1S3Z672"/>